<gene>
    <name evidence="4 7" type="primary">truA</name>
    <name evidence="7" type="ORF">QE109_16780</name>
</gene>
<dbReference type="HAMAP" id="MF_00171">
    <property type="entry name" value="TruA"/>
    <property type="match status" value="1"/>
</dbReference>
<dbReference type="NCBIfam" id="TIGR00071">
    <property type="entry name" value="hisT_truA"/>
    <property type="match status" value="1"/>
</dbReference>
<accession>A0ABT6NHD1</accession>
<comment type="caution">
    <text evidence="7">The sequence shown here is derived from an EMBL/GenBank/DDBJ whole genome shotgun (WGS) entry which is preliminary data.</text>
</comment>
<dbReference type="Gene3D" id="3.30.70.580">
    <property type="entry name" value="Pseudouridine synthase I, catalytic domain, N-terminal subdomain"/>
    <property type="match status" value="1"/>
</dbReference>
<dbReference type="EMBL" id="JARYZI010000017">
    <property type="protein sequence ID" value="MDH8679816.1"/>
    <property type="molecule type" value="Genomic_DNA"/>
</dbReference>
<dbReference type="InterPro" id="IPR020095">
    <property type="entry name" value="PsdUridine_synth_TruA_C"/>
</dbReference>
<dbReference type="GO" id="GO:0160147">
    <property type="term" value="F:tRNA pseudouridine(38-40) synthase activity"/>
    <property type="evidence" value="ECO:0007669"/>
    <property type="project" value="UniProtKB-EC"/>
</dbReference>
<feature type="domain" description="Pseudouridine synthase I TruA alpha/beta" evidence="6">
    <location>
        <begin position="145"/>
        <end position="244"/>
    </location>
</feature>
<keyword evidence="2 4" id="KW-0819">tRNA processing</keyword>
<dbReference type="CDD" id="cd02570">
    <property type="entry name" value="PseudoU_synth_EcTruA"/>
    <property type="match status" value="1"/>
</dbReference>
<comment type="function">
    <text evidence="4">Formation of pseudouridine at positions 38, 39 and 40 in the anticodon stem and loop of transfer RNAs.</text>
</comment>
<keyword evidence="3 4" id="KW-0413">Isomerase</keyword>
<comment type="caution">
    <text evidence="4">Lacks conserved residue(s) required for the propagation of feature annotation.</text>
</comment>
<evidence type="ECO:0000256" key="5">
    <source>
        <dbReference type="RuleBase" id="RU003792"/>
    </source>
</evidence>
<feature type="active site" description="Nucleophile" evidence="4">
    <location>
        <position position="52"/>
    </location>
</feature>
<reference evidence="7 8" key="1">
    <citation type="submission" date="2023-04" db="EMBL/GenBank/DDBJ databases">
        <title>Fusibacter bizertensis strain WBS, isolated from littoral bottom sediments of the Arctic seas - biochemical and genomic analysis.</title>
        <authorList>
            <person name="Brioukhanov A.L."/>
        </authorList>
    </citation>
    <scope>NUCLEOTIDE SEQUENCE [LARGE SCALE GENOMIC DNA]</scope>
    <source>
        <strain evidence="7 8">WBS</strain>
    </source>
</reference>
<comment type="catalytic activity">
    <reaction evidence="4 5">
        <text>uridine(38/39/40) in tRNA = pseudouridine(38/39/40) in tRNA</text>
        <dbReference type="Rhea" id="RHEA:22376"/>
        <dbReference type="Rhea" id="RHEA-COMP:10085"/>
        <dbReference type="Rhea" id="RHEA-COMP:10087"/>
        <dbReference type="ChEBI" id="CHEBI:65314"/>
        <dbReference type="ChEBI" id="CHEBI:65315"/>
        <dbReference type="EC" id="5.4.99.12"/>
    </reaction>
</comment>
<proteinExistence type="inferred from homology"/>
<evidence type="ECO:0000256" key="3">
    <source>
        <dbReference type="ARBA" id="ARBA00023235"/>
    </source>
</evidence>
<dbReference type="InterPro" id="IPR020094">
    <property type="entry name" value="TruA/RsuA/RluB/E/F_N"/>
</dbReference>
<evidence type="ECO:0000256" key="1">
    <source>
        <dbReference type="ARBA" id="ARBA00009375"/>
    </source>
</evidence>
<dbReference type="InterPro" id="IPR020097">
    <property type="entry name" value="PsdUridine_synth_TruA_a/b_dom"/>
</dbReference>
<evidence type="ECO:0000313" key="7">
    <source>
        <dbReference type="EMBL" id="MDH8679816.1"/>
    </source>
</evidence>
<dbReference type="EC" id="5.4.99.12" evidence="4"/>
<dbReference type="InterPro" id="IPR001406">
    <property type="entry name" value="PsdUridine_synth_TruA"/>
</dbReference>
<sequence>MQTVQLKIVYDGSSYCGWQRQSKQPSIQEEIEKVLTKLLGEKITIDASGRTDAGVHALEQSVTFATNLRLPIEQLKRVINRRLPKEIYVLDASIVNNDFHARYSAIAKAYEYRIYTEVDRNPFLDKYSYHYPKKMNIDAIKRGLEYFLGKHDFKTYMASGSNKKDTVRTIYALKLYEEANAFRIVIVGDGFLYNMVRIIIGTLLQIGEEIITPEMVSEIIKSGDRSRARLTAPASGLYLKKVFYSETEREEFIAKM</sequence>
<dbReference type="PIRSF" id="PIRSF001430">
    <property type="entry name" value="tRNA_psdUrid_synth"/>
    <property type="match status" value="1"/>
</dbReference>
<comment type="similarity">
    <text evidence="1 4 5">Belongs to the tRNA pseudouridine synthase TruA family.</text>
</comment>
<dbReference type="PANTHER" id="PTHR11142:SF0">
    <property type="entry name" value="TRNA PSEUDOURIDINE SYNTHASE-LIKE 1"/>
    <property type="match status" value="1"/>
</dbReference>
<feature type="binding site" evidence="4">
    <location>
        <position position="110"/>
    </location>
    <ligand>
        <name>substrate</name>
    </ligand>
</feature>
<dbReference type="Pfam" id="PF01416">
    <property type="entry name" value="PseudoU_synth_1"/>
    <property type="match status" value="2"/>
</dbReference>
<organism evidence="7 8">
    <name type="scientific">Fusibacter bizertensis</name>
    <dbReference type="NCBI Taxonomy" id="1488331"/>
    <lineage>
        <taxon>Bacteria</taxon>
        <taxon>Bacillati</taxon>
        <taxon>Bacillota</taxon>
        <taxon>Clostridia</taxon>
        <taxon>Eubacteriales</taxon>
        <taxon>Eubacteriales Family XII. Incertae Sedis</taxon>
        <taxon>Fusibacter</taxon>
    </lineage>
</organism>
<dbReference type="SUPFAM" id="SSF55120">
    <property type="entry name" value="Pseudouridine synthase"/>
    <property type="match status" value="1"/>
</dbReference>
<feature type="domain" description="Pseudouridine synthase I TruA alpha/beta" evidence="6">
    <location>
        <begin position="10"/>
        <end position="104"/>
    </location>
</feature>
<keyword evidence="8" id="KW-1185">Reference proteome</keyword>
<evidence type="ECO:0000256" key="2">
    <source>
        <dbReference type="ARBA" id="ARBA00022694"/>
    </source>
</evidence>
<evidence type="ECO:0000259" key="6">
    <source>
        <dbReference type="Pfam" id="PF01416"/>
    </source>
</evidence>
<protein>
    <recommendedName>
        <fullName evidence="4">tRNA pseudouridine synthase A</fullName>
        <ecNumber evidence="4">5.4.99.12</ecNumber>
    </recommendedName>
    <alternativeName>
        <fullName evidence="4">tRNA pseudouridine(38-40) synthase</fullName>
    </alternativeName>
    <alternativeName>
        <fullName evidence="4">tRNA pseudouridylate synthase I</fullName>
    </alternativeName>
    <alternativeName>
        <fullName evidence="4">tRNA-uridine isomerase I</fullName>
    </alternativeName>
</protein>
<evidence type="ECO:0000256" key="4">
    <source>
        <dbReference type="HAMAP-Rule" id="MF_00171"/>
    </source>
</evidence>
<dbReference type="PANTHER" id="PTHR11142">
    <property type="entry name" value="PSEUDOURIDYLATE SYNTHASE"/>
    <property type="match status" value="1"/>
</dbReference>
<dbReference type="Gene3D" id="3.30.70.660">
    <property type="entry name" value="Pseudouridine synthase I, catalytic domain, C-terminal subdomain"/>
    <property type="match status" value="1"/>
</dbReference>
<dbReference type="RefSeq" id="WP_281095712.1">
    <property type="nucleotide sequence ID" value="NZ_JARYZI010000017.1"/>
</dbReference>
<evidence type="ECO:0000313" key="8">
    <source>
        <dbReference type="Proteomes" id="UP001158045"/>
    </source>
</evidence>
<name>A0ABT6NHD1_9FIRM</name>
<comment type="subunit">
    <text evidence="4">Homodimer.</text>
</comment>
<dbReference type="InterPro" id="IPR020103">
    <property type="entry name" value="PsdUridine_synth_cat_dom_sf"/>
</dbReference>
<dbReference type="Proteomes" id="UP001158045">
    <property type="component" value="Unassembled WGS sequence"/>
</dbReference>